<dbReference type="Gene3D" id="3.40.1190.20">
    <property type="match status" value="1"/>
</dbReference>
<dbReference type="InterPro" id="IPR029056">
    <property type="entry name" value="Ribokinase-like"/>
</dbReference>
<evidence type="ECO:0000313" key="5">
    <source>
        <dbReference type="EMBL" id="RGL10499.1"/>
    </source>
</evidence>
<organism evidence="5 6">
    <name type="scientific">Collinsella tanakaei</name>
    <dbReference type="NCBI Taxonomy" id="626935"/>
    <lineage>
        <taxon>Bacteria</taxon>
        <taxon>Bacillati</taxon>
        <taxon>Actinomycetota</taxon>
        <taxon>Coriobacteriia</taxon>
        <taxon>Coriobacteriales</taxon>
        <taxon>Coriobacteriaceae</taxon>
        <taxon>Collinsella</taxon>
    </lineage>
</organism>
<dbReference type="PROSITE" id="PS00584">
    <property type="entry name" value="PFKB_KINASES_2"/>
    <property type="match status" value="1"/>
</dbReference>
<dbReference type="AlphaFoldDB" id="A0A3E4QTF2"/>
<accession>A0A3E4QTF2</accession>
<proteinExistence type="inferred from homology"/>
<evidence type="ECO:0000256" key="1">
    <source>
        <dbReference type="ARBA" id="ARBA00010688"/>
    </source>
</evidence>
<dbReference type="RefSeq" id="WP_117679555.1">
    <property type="nucleotide sequence ID" value="NZ_QSRJ01000005.1"/>
</dbReference>
<keyword evidence="2" id="KW-0808">Transferase</keyword>
<dbReference type="InterPro" id="IPR011611">
    <property type="entry name" value="PfkB_dom"/>
</dbReference>
<evidence type="ECO:0000313" key="6">
    <source>
        <dbReference type="Proteomes" id="UP000260943"/>
    </source>
</evidence>
<feature type="domain" description="Carbohydrate kinase PfkB" evidence="4">
    <location>
        <begin position="14"/>
        <end position="272"/>
    </location>
</feature>
<keyword evidence="3 5" id="KW-0418">Kinase</keyword>
<name>A0A3E4QTF2_9ACTN</name>
<dbReference type="Proteomes" id="UP000260943">
    <property type="component" value="Unassembled WGS sequence"/>
</dbReference>
<dbReference type="Pfam" id="PF00294">
    <property type="entry name" value="PfkB"/>
    <property type="match status" value="1"/>
</dbReference>
<dbReference type="InterPro" id="IPR002173">
    <property type="entry name" value="Carboh/pur_kinase_PfkB_CS"/>
</dbReference>
<dbReference type="EMBL" id="QSRJ01000005">
    <property type="protein sequence ID" value="RGL10499.1"/>
    <property type="molecule type" value="Genomic_DNA"/>
</dbReference>
<comment type="similarity">
    <text evidence="1">Belongs to the carbohydrate kinase PfkB family.</text>
</comment>
<dbReference type="InterPro" id="IPR050306">
    <property type="entry name" value="PfkB_Carbo_kinase"/>
</dbReference>
<comment type="caution">
    <text evidence="5">The sequence shown here is derived from an EMBL/GenBank/DDBJ whole genome shotgun (WGS) entry which is preliminary data.</text>
</comment>
<gene>
    <name evidence="5" type="ORF">DXC81_05570</name>
</gene>
<dbReference type="PANTHER" id="PTHR43085:SF41">
    <property type="entry name" value="FRUCTOSELYSINE 6-KINASE"/>
    <property type="match status" value="1"/>
</dbReference>
<sequence>MSVLGLGDNVVDRYEPEGVRYPGGNAVNCAVFAHRAGAARAAYMGIFGNDAASEHVIASLAEEGIECVKCRQVIGECGKTTVRLVDGARVFLESNLGGIRGRTRVPLDRFDLEYIRGFDVVHVGAYGFMERELPGLHRAGCLVSFDFSEDSPREFIEEHAPFVDIAFFSAEDQMDDQEVRERLVWLAGLGPRVVVATRGMKGSAAYADGSVSFQTAVPAETVVDTMGAGDSFIAAFLLTCTPAIRARSLDRDVIERSLAFAAEFASGACLLEGAWGHPMAYRE</sequence>
<dbReference type="SUPFAM" id="SSF53613">
    <property type="entry name" value="Ribokinase-like"/>
    <property type="match status" value="1"/>
</dbReference>
<evidence type="ECO:0000256" key="2">
    <source>
        <dbReference type="ARBA" id="ARBA00022679"/>
    </source>
</evidence>
<dbReference type="GO" id="GO:0016301">
    <property type="term" value="F:kinase activity"/>
    <property type="evidence" value="ECO:0007669"/>
    <property type="project" value="UniProtKB-KW"/>
</dbReference>
<evidence type="ECO:0000256" key="3">
    <source>
        <dbReference type="ARBA" id="ARBA00022777"/>
    </source>
</evidence>
<evidence type="ECO:0000259" key="4">
    <source>
        <dbReference type="Pfam" id="PF00294"/>
    </source>
</evidence>
<reference evidence="5 6" key="1">
    <citation type="submission" date="2018-08" db="EMBL/GenBank/DDBJ databases">
        <title>A genome reference for cultivated species of the human gut microbiota.</title>
        <authorList>
            <person name="Zou Y."/>
            <person name="Xue W."/>
            <person name="Luo G."/>
        </authorList>
    </citation>
    <scope>NUCLEOTIDE SEQUENCE [LARGE SCALE GENOMIC DNA]</scope>
    <source>
        <strain evidence="5 6">TF08-14</strain>
    </source>
</reference>
<protein>
    <submittedName>
        <fullName evidence="5">Carbohydrate kinase</fullName>
    </submittedName>
</protein>
<dbReference type="PANTHER" id="PTHR43085">
    <property type="entry name" value="HEXOKINASE FAMILY MEMBER"/>
    <property type="match status" value="1"/>
</dbReference>